<comment type="caution">
    <text evidence="5">The sequence shown here is derived from an EMBL/GenBank/DDBJ whole genome shotgun (WGS) entry which is preliminary data.</text>
</comment>
<name>A0AAD5XEL7_9FUNG</name>
<dbReference type="Proteomes" id="UP001211907">
    <property type="component" value="Unassembled WGS sequence"/>
</dbReference>
<evidence type="ECO:0000259" key="3">
    <source>
        <dbReference type="PROSITE" id="PS51048"/>
    </source>
</evidence>
<dbReference type="Pfam" id="PF04969">
    <property type="entry name" value="CS"/>
    <property type="match status" value="1"/>
</dbReference>
<dbReference type="PROSITE" id="PS51048">
    <property type="entry name" value="SGS"/>
    <property type="match status" value="1"/>
</dbReference>
<dbReference type="CDD" id="cd06466">
    <property type="entry name" value="p23_CS_SGT1_like"/>
    <property type="match status" value="1"/>
</dbReference>
<feature type="domain" description="SGS" evidence="3">
    <location>
        <begin position="317"/>
        <end position="404"/>
    </location>
</feature>
<accession>A0AAD5XEL7</accession>
<dbReference type="Pfam" id="PF05002">
    <property type="entry name" value="SGS"/>
    <property type="match status" value="1"/>
</dbReference>
<dbReference type="EMBL" id="JADGJH010000409">
    <property type="protein sequence ID" value="KAJ3129798.1"/>
    <property type="molecule type" value="Genomic_DNA"/>
</dbReference>
<dbReference type="Gene3D" id="1.25.40.10">
    <property type="entry name" value="Tetratricopeptide repeat domain"/>
    <property type="match status" value="1"/>
</dbReference>
<gene>
    <name evidence="5" type="primary">SGT1A</name>
    <name evidence="5" type="ORF">HK100_008415</name>
</gene>
<dbReference type="InterPro" id="IPR007699">
    <property type="entry name" value="SGS_dom"/>
</dbReference>
<evidence type="ECO:0000259" key="4">
    <source>
        <dbReference type="PROSITE" id="PS51203"/>
    </source>
</evidence>
<dbReference type="PANTHER" id="PTHR45862">
    <property type="entry name" value="PROTEIN SGT1 HOMOLOG"/>
    <property type="match status" value="1"/>
</dbReference>
<organism evidence="5 6">
    <name type="scientific">Physocladia obscura</name>
    <dbReference type="NCBI Taxonomy" id="109957"/>
    <lineage>
        <taxon>Eukaryota</taxon>
        <taxon>Fungi</taxon>
        <taxon>Fungi incertae sedis</taxon>
        <taxon>Chytridiomycota</taxon>
        <taxon>Chytridiomycota incertae sedis</taxon>
        <taxon>Chytridiomycetes</taxon>
        <taxon>Chytridiales</taxon>
        <taxon>Chytriomycetaceae</taxon>
        <taxon>Physocladia</taxon>
    </lineage>
</organism>
<feature type="compositionally biased region" description="Low complexity" evidence="2">
    <location>
        <begin position="163"/>
        <end position="176"/>
    </location>
</feature>
<feature type="domain" description="CS" evidence="4">
    <location>
        <begin position="200"/>
        <end position="294"/>
    </location>
</feature>
<dbReference type="InterPro" id="IPR007052">
    <property type="entry name" value="CS_dom"/>
</dbReference>
<dbReference type="SMART" id="SM00028">
    <property type="entry name" value="TPR"/>
    <property type="match status" value="3"/>
</dbReference>
<dbReference type="GO" id="GO:0051087">
    <property type="term" value="F:protein-folding chaperone binding"/>
    <property type="evidence" value="ECO:0007669"/>
    <property type="project" value="InterPro"/>
</dbReference>
<proteinExistence type="inferred from homology"/>
<reference evidence="5" key="1">
    <citation type="submission" date="2020-05" db="EMBL/GenBank/DDBJ databases">
        <title>Phylogenomic resolution of chytrid fungi.</title>
        <authorList>
            <person name="Stajich J.E."/>
            <person name="Amses K."/>
            <person name="Simmons R."/>
            <person name="Seto K."/>
            <person name="Myers J."/>
            <person name="Bonds A."/>
            <person name="Quandt C.A."/>
            <person name="Barry K."/>
            <person name="Liu P."/>
            <person name="Grigoriev I."/>
            <person name="Longcore J.E."/>
            <person name="James T.Y."/>
        </authorList>
    </citation>
    <scope>NUCLEOTIDE SEQUENCE</scope>
    <source>
        <strain evidence="5">JEL0513</strain>
    </source>
</reference>
<feature type="region of interest" description="Disordered" evidence="2">
    <location>
        <begin position="163"/>
        <end position="189"/>
    </location>
</feature>
<evidence type="ECO:0000313" key="6">
    <source>
        <dbReference type="Proteomes" id="UP001211907"/>
    </source>
</evidence>
<evidence type="ECO:0000256" key="2">
    <source>
        <dbReference type="SAM" id="MobiDB-lite"/>
    </source>
</evidence>
<protein>
    <submittedName>
        <fullName evidence="5">Protein SGT1 A</fullName>
    </submittedName>
</protein>
<dbReference type="SUPFAM" id="SSF49764">
    <property type="entry name" value="HSP20-like chaperones"/>
    <property type="match status" value="1"/>
</dbReference>
<dbReference type="Gene3D" id="2.60.40.790">
    <property type="match status" value="1"/>
</dbReference>
<keyword evidence="6" id="KW-1185">Reference proteome</keyword>
<dbReference type="PROSITE" id="PS51203">
    <property type="entry name" value="CS"/>
    <property type="match status" value="1"/>
</dbReference>
<sequence length="404" mass="43362">MSESFAKGNKAFVNEDYEGALEQYTAAISAEPNNAEYFISRSIAQHRLGHYALALTDASSALQNAKGPKGTRALLAKAQFRRALALVELGRTEKAADALREARKAGFADKKAWAKWAEKAGIPVDEIAAVSPSASSDLSAASDLPTVSDLPVASDVSAPFSTSTSAAESSTTVPVSAPNPASTAASEPKQISPVAPFLAPAKIRHEWFQNENFVTVSIFIKGLPRDDPNVVKIDYHERSLSVTIKLPSGSDFMLELDPLFAEIIPKDCKHATMSTKVEIKLKKAVLGIKWADLEALDGNPSDALQTISAAPAAGAPAYPSSSKKKHDWDSLVKNFEEDKPEGEAALHALFKNIYKDASEDTRRAMVKSYQESGGTTLSTNWEEIGKGEVKVSPPEGMVAKKFEI</sequence>
<dbReference type="AlphaFoldDB" id="A0AAD5XEL7"/>
<evidence type="ECO:0000256" key="1">
    <source>
        <dbReference type="ARBA" id="ARBA00008509"/>
    </source>
</evidence>
<dbReference type="SUPFAM" id="SSF48452">
    <property type="entry name" value="TPR-like"/>
    <property type="match status" value="1"/>
</dbReference>
<dbReference type="InterPro" id="IPR019734">
    <property type="entry name" value="TPR_rpt"/>
</dbReference>
<dbReference type="InterPro" id="IPR011990">
    <property type="entry name" value="TPR-like_helical_dom_sf"/>
</dbReference>
<evidence type="ECO:0000313" key="5">
    <source>
        <dbReference type="EMBL" id="KAJ3129798.1"/>
    </source>
</evidence>
<dbReference type="InterPro" id="IPR044563">
    <property type="entry name" value="Sgt1-like"/>
</dbReference>
<dbReference type="InterPro" id="IPR008978">
    <property type="entry name" value="HSP20-like_chaperone"/>
</dbReference>
<comment type="similarity">
    <text evidence="1">Belongs to the SGT1 family.</text>
</comment>